<proteinExistence type="predicted"/>
<feature type="non-terminal residue" evidence="5">
    <location>
        <position position="1"/>
    </location>
</feature>
<dbReference type="InterPro" id="IPR000859">
    <property type="entry name" value="CUB_dom"/>
</dbReference>
<dbReference type="SUPFAM" id="SSF49854">
    <property type="entry name" value="Spermadhesin, CUB domain"/>
    <property type="match status" value="1"/>
</dbReference>
<name>A0A8S4NKX8_OWEFU</name>
<evidence type="ECO:0000313" key="6">
    <source>
        <dbReference type="Proteomes" id="UP000749559"/>
    </source>
</evidence>
<dbReference type="SMART" id="SM00042">
    <property type="entry name" value="CUB"/>
    <property type="match status" value="1"/>
</dbReference>
<reference evidence="5" key="1">
    <citation type="submission" date="2022-03" db="EMBL/GenBank/DDBJ databases">
        <authorList>
            <person name="Martin C."/>
        </authorList>
    </citation>
    <scope>NUCLEOTIDE SEQUENCE</scope>
</reference>
<evidence type="ECO:0000313" key="5">
    <source>
        <dbReference type="EMBL" id="CAH1782199.1"/>
    </source>
</evidence>
<dbReference type="PANTHER" id="PTHR24251">
    <property type="entry name" value="OVOCHYMASE-RELATED"/>
    <property type="match status" value="1"/>
</dbReference>
<dbReference type="Pfam" id="PF00431">
    <property type="entry name" value="CUB"/>
    <property type="match status" value="1"/>
</dbReference>
<accession>A0A8S4NKX8</accession>
<evidence type="ECO:0000256" key="1">
    <source>
        <dbReference type="ARBA" id="ARBA00022737"/>
    </source>
</evidence>
<organism evidence="5 6">
    <name type="scientific">Owenia fusiformis</name>
    <name type="common">Polychaete worm</name>
    <dbReference type="NCBI Taxonomy" id="6347"/>
    <lineage>
        <taxon>Eukaryota</taxon>
        <taxon>Metazoa</taxon>
        <taxon>Spiralia</taxon>
        <taxon>Lophotrochozoa</taxon>
        <taxon>Annelida</taxon>
        <taxon>Polychaeta</taxon>
        <taxon>Sedentaria</taxon>
        <taxon>Canalipalpata</taxon>
        <taxon>Sabellida</taxon>
        <taxon>Oweniida</taxon>
        <taxon>Oweniidae</taxon>
        <taxon>Owenia</taxon>
    </lineage>
</organism>
<dbReference type="PROSITE" id="PS01180">
    <property type="entry name" value="CUB"/>
    <property type="match status" value="1"/>
</dbReference>
<feature type="domain" description="CUB" evidence="4">
    <location>
        <begin position="47"/>
        <end position="170"/>
    </location>
</feature>
<dbReference type="CDD" id="cd00041">
    <property type="entry name" value="CUB"/>
    <property type="match status" value="1"/>
</dbReference>
<gene>
    <name evidence="5" type="ORF">OFUS_LOCUS8672</name>
</gene>
<protein>
    <recommendedName>
        <fullName evidence="4">CUB domain-containing protein</fullName>
    </recommendedName>
</protein>
<comment type="caution">
    <text evidence="3">Lacks conserved residue(s) required for the propagation of feature annotation.</text>
</comment>
<dbReference type="OrthoDB" id="5826793at2759"/>
<comment type="caution">
    <text evidence="5">The sequence shown here is derived from an EMBL/GenBank/DDBJ whole genome shotgun (WGS) entry which is preliminary data.</text>
</comment>
<dbReference type="InterPro" id="IPR035914">
    <property type="entry name" value="Sperma_CUB_dom_sf"/>
</dbReference>
<dbReference type="Gene3D" id="2.60.120.290">
    <property type="entry name" value="Spermadhesin, CUB domain"/>
    <property type="match status" value="1"/>
</dbReference>
<evidence type="ECO:0000259" key="4">
    <source>
        <dbReference type="PROSITE" id="PS01180"/>
    </source>
</evidence>
<evidence type="ECO:0000256" key="3">
    <source>
        <dbReference type="PROSITE-ProRule" id="PRU00059"/>
    </source>
</evidence>
<dbReference type="AlphaFoldDB" id="A0A8S4NKX8"/>
<keyword evidence="1" id="KW-0677">Repeat</keyword>
<keyword evidence="6" id="KW-1185">Reference proteome</keyword>
<feature type="non-terminal residue" evidence="5">
    <location>
        <position position="687"/>
    </location>
</feature>
<sequence length="687" mass="76757">PGYSSLYWKDCLHGGYRDPNDCPVCRCPDGWSGDMCDVISPPILESCGGEIDVTTTEEFLSNPDYGTGPYTKDSACTWLLKAPPGSQVQVRFVDAFGIDHSVGDVCSMDWVEVRYASPNYVGPRFCGSEAPSAVIDSMYGQMMVLFRTNARSESDTPSFDTGFKLGYKLIEGSNVEDIPKLELSGIGICPNQKWREGIYIIRESIRYNGYPVYKHMAESEFLYFKNNAWVVGPEIGGDDIGIKVNRETGNLECFDGDQWVEEGNLALEESQLCNTIWASGLDNTGENAALNGMYTRGEDGVYTNVEDTTISVYKEGVGWIINTSAGQLTYDFGSTEIDLTLIPNTWTVGTENVKFECYFGPKPCARLFLDGSDSDFRRGNMGFYRLEGSLHQKYPLYVHEFGERFLYRAVVDTTSKFWAMGKGLTSFTREMRVSTSALVPSDISPTEKWEETVDWQNWIEKDVTLQCVEPSDKQPPCDEIFLSINGDSGDVPQKGRLGLYKLQVDEYKNRPVYATIGNTNFLYYTEYGDWYIGTMIGSDSRGVTFKQSVVYPQELTVTPEGFGANGWAPMTGVGFTCLKRSSTCESIGVTSSASSFEGTWSKTSELNDERPAYKHDNANFYMYYLATYKRWNIGQKIGDTSIYALASSIAMSPTDIVPTWERFGASGWEEDSKFRVICLDPTTTTTT</sequence>
<keyword evidence="2" id="KW-1015">Disulfide bond</keyword>
<evidence type="ECO:0000256" key="2">
    <source>
        <dbReference type="ARBA" id="ARBA00023157"/>
    </source>
</evidence>
<dbReference type="Proteomes" id="UP000749559">
    <property type="component" value="Unassembled WGS sequence"/>
</dbReference>
<dbReference type="EMBL" id="CAIIXF020000004">
    <property type="protein sequence ID" value="CAH1782199.1"/>
    <property type="molecule type" value="Genomic_DNA"/>
</dbReference>